<feature type="signal peptide" evidence="1">
    <location>
        <begin position="1"/>
        <end position="19"/>
    </location>
</feature>
<accession>A0A318S2N3</accession>
<proteinExistence type="predicted"/>
<dbReference type="InterPro" id="IPR015943">
    <property type="entry name" value="WD40/YVTN_repeat-like_dom_sf"/>
</dbReference>
<dbReference type="AlphaFoldDB" id="A0A318S2N3"/>
<dbReference type="EMBL" id="QJSP01000001">
    <property type="protein sequence ID" value="PYE20950.1"/>
    <property type="molecule type" value="Genomic_DNA"/>
</dbReference>
<keyword evidence="1" id="KW-0732">Signal</keyword>
<protein>
    <submittedName>
        <fullName evidence="2">Uncharacterized protein</fullName>
    </submittedName>
</protein>
<dbReference type="Gene3D" id="2.130.10.10">
    <property type="entry name" value="YVTN repeat-like/Quinoprotein amine dehydrogenase"/>
    <property type="match status" value="1"/>
</dbReference>
<gene>
    <name evidence="2" type="ORF">DFR67_101341</name>
</gene>
<dbReference type="SUPFAM" id="SSF101898">
    <property type="entry name" value="NHL repeat"/>
    <property type="match status" value="1"/>
</dbReference>
<sequence length="330" mass="33574">MVMAAAAALVLVLAGCSDSGDTPDVPTIAPQTPIAAPIVEAGAPAGEVVPMPDAGGALAYCPSTEQLAVLSADGRSVEFRPTAALTSPTRTVELSDKASGFGTFADGVLQVLIPSALLTVDSATGDVVRTDLPGTPLSAVLTSQGQTLVGNDLGQIAVIGADGGVQKTIAGLVRVDDLAEHDGQVVALDRAQSSVTQVDVADGDLGVALRSGDGATNLTVDHFGRFLSTDTKGGEFLAFSGDPLVNKFRYPVPFGPYAVGYDDTQNLAWVATTGDNKVTAYELATGTPVQTRQFTTVGQADSIVVDPGNGTVYLLSARGEGLQVISSDQQ</sequence>
<evidence type="ECO:0000313" key="2">
    <source>
        <dbReference type="EMBL" id="PYE20950.1"/>
    </source>
</evidence>
<comment type="caution">
    <text evidence="2">The sequence shown here is derived from an EMBL/GenBank/DDBJ whole genome shotgun (WGS) entry which is preliminary data.</text>
</comment>
<feature type="chain" id="PRO_5016314945" evidence="1">
    <location>
        <begin position="20"/>
        <end position="330"/>
    </location>
</feature>
<dbReference type="Proteomes" id="UP000247591">
    <property type="component" value="Unassembled WGS sequence"/>
</dbReference>
<reference evidence="2 3" key="1">
    <citation type="submission" date="2018-06" db="EMBL/GenBank/DDBJ databases">
        <title>Genomic Encyclopedia of Type Strains, Phase IV (KMG-IV): sequencing the most valuable type-strain genomes for metagenomic binning, comparative biology and taxonomic classification.</title>
        <authorList>
            <person name="Goeker M."/>
        </authorList>
    </citation>
    <scope>NUCLEOTIDE SEQUENCE [LARGE SCALE GENOMIC DNA]</scope>
    <source>
        <strain evidence="2 3">DSM 45521</strain>
    </source>
</reference>
<organism evidence="2 3">
    <name type="scientific">Williamsia limnetica</name>
    <dbReference type="NCBI Taxonomy" id="882452"/>
    <lineage>
        <taxon>Bacteria</taxon>
        <taxon>Bacillati</taxon>
        <taxon>Actinomycetota</taxon>
        <taxon>Actinomycetes</taxon>
        <taxon>Mycobacteriales</taxon>
        <taxon>Nocardiaceae</taxon>
        <taxon>Williamsia</taxon>
    </lineage>
</organism>
<evidence type="ECO:0000256" key="1">
    <source>
        <dbReference type="SAM" id="SignalP"/>
    </source>
</evidence>
<evidence type="ECO:0000313" key="3">
    <source>
        <dbReference type="Proteomes" id="UP000247591"/>
    </source>
</evidence>
<name>A0A318S2N3_WILLI</name>
<keyword evidence="3" id="KW-1185">Reference proteome</keyword>